<organism evidence="2 3">
    <name type="scientific">Rhodococcus parequi</name>
    <dbReference type="NCBI Taxonomy" id="3137122"/>
    <lineage>
        <taxon>Bacteria</taxon>
        <taxon>Bacillati</taxon>
        <taxon>Actinomycetota</taxon>
        <taxon>Actinomycetes</taxon>
        <taxon>Mycobacteriales</taxon>
        <taxon>Nocardiaceae</taxon>
        <taxon>Rhodococcus</taxon>
    </lineage>
</organism>
<proteinExistence type="predicted"/>
<dbReference type="RefSeq" id="WP_420163020.1">
    <property type="nucleotide sequence ID" value="NZ_JBDLNV010000001.1"/>
</dbReference>
<sequence>MKGGMRVALGVAVGYFLGRTRKMKVALMLAGAGATGRLPSNSRDLVREGIKRLGDSAEVGKLTESVRGELTDAAKRAAVAAASNRIDALTNRIEGVGSGVGEGVGKVGEDVGDTVGKIGEGLLGGKESQGDEKEAAPEADEDTEVSESDASTDERPPAPRQRKKRTDSDDTAGDDEQEEPRRRAAAPRTSTSRRSTPRTRKDSEPKSRTRTRSTASADAPVRRTGR</sequence>
<comment type="caution">
    <text evidence="2">The sequence shown here is derived from an EMBL/GenBank/DDBJ whole genome shotgun (WGS) entry which is preliminary data.</text>
</comment>
<feature type="compositionally biased region" description="Acidic residues" evidence="1">
    <location>
        <begin position="137"/>
        <end position="151"/>
    </location>
</feature>
<evidence type="ECO:0000256" key="1">
    <source>
        <dbReference type="SAM" id="MobiDB-lite"/>
    </source>
</evidence>
<evidence type="ECO:0000313" key="2">
    <source>
        <dbReference type="EMBL" id="MFM1722466.1"/>
    </source>
</evidence>
<keyword evidence="3" id="KW-1185">Reference proteome</keyword>
<protein>
    <recommendedName>
        <fullName evidence="4">DNA primase</fullName>
    </recommendedName>
</protein>
<dbReference type="EMBL" id="JBDLNV010000001">
    <property type="protein sequence ID" value="MFM1722466.1"/>
    <property type="molecule type" value="Genomic_DNA"/>
</dbReference>
<reference evidence="2 3" key="1">
    <citation type="submission" date="2023-11" db="EMBL/GenBank/DDBJ databases">
        <authorList>
            <person name="Val-Calvo J."/>
            <person name="Scortti M."/>
            <person name="Vazquez-Boland J."/>
        </authorList>
    </citation>
    <scope>NUCLEOTIDE SEQUENCE [LARGE SCALE GENOMIC DNA]</scope>
    <source>
        <strain evidence="2 3">PAM 2766</strain>
    </source>
</reference>
<accession>A0ABW9FAC9</accession>
<gene>
    <name evidence="2" type="ORF">ABEU20_001021</name>
</gene>
<name>A0ABW9FAC9_9NOCA</name>
<dbReference type="Proteomes" id="UP001629745">
    <property type="component" value="Unassembled WGS sequence"/>
</dbReference>
<feature type="compositionally biased region" description="Acidic residues" evidence="1">
    <location>
        <begin position="169"/>
        <end position="178"/>
    </location>
</feature>
<evidence type="ECO:0000313" key="3">
    <source>
        <dbReference type="Proteomes" id="UP001629745"/>
    </source>
</evidence>
<evidence type="ECO:0008006" key="4">
    <source>
        <dbReference type="Google" id="ProtNLM"/>
    </source>
</evidence>
<feature type="region of interest" description="Disordered" evidence="1">
    <location>
        <begin position="106"/>
        <end position="226"/>
    </location>
</feature>